<organism evidence="1 2">
    <name type="scientific">Trifolium medium</name>
    <dbReference type="NCBI Taxonomy" id="97028"/>
    <lineage>
        <taxon>Eukaryota</taxon>
        <taxon>Viridiplantae</taxon>
        <taxon>Streptophyta</taxon>
        <taxon>Embryophyta</taxon>
        <taxon>Tracheophyta</taxon>
        <taxon>Spermatophyta</taxon>
        <taxon>Magnoliopsida</taxon>
        <taxon>eudicotyledons</taxon>
        <taxon>Gunneridae</taxon>
        <taxon>Pentapetalae</taxon>
        <taxon>rosids</taxon>
        <taxon>fabids</taxon>
        <taxon>Fabales</taxon>
        <taxon>Fabaceae</taxon>
        <taxon>Papilionoideae</taxon>
        <taxon>50 kb inversion clade</taxon>
        <taxon>NPAAA clade</taxon>
        <taxon>Hologalegina</taxon>
        <taxon>IRL clade</taxon>
        <taxon>Trifolieae</taxon>
        <taxon>Trifolium</taxon>
    </lineage>
</organism>
<keyword evidence="2" id="KW-1185">Reference proteome</keyword>
<comment type="caution">
    <text evidence="1">The sequence shown here is derived from an EMBL/GenBank/DDBJ whole genome shotgun (WGS) entry which is preliminary data.</text>
</comment>
<protein>
    <submittedName>
        <fullName evidence="1">Uncharacterized protein</fullName>
    </submittedName>
</protein>
<evidence type="ECO:0000313" key="2">
    <source>
        <dbReference type="Proteomes" id="UP000265520"/>
    </source>
</evidence>
<accession>A0A392VG33</accession>
<dbReference type="Proteomes" id="UP000265520">
    <property type="component" value="Unassembled WGS sequence"/>
</dbReference>
<reference evidence="1 2" key="1">
    <citation type="journal article" date="2018" name="Front. Plant Sci.">
        <title>Red Clover (Trifolium pratense) and Zigzag Clover (T. medium) - A Picture of Genomic Similarities and Differences.</title>
        <authorList>
            <person name="Dluhosova J."/>
            <person name="Istvanek J."/>
            <person name="Nedelnik J."/>
            <person name="Repkova J."/>
        </authorList>
    </citation>
    <scope>NUCLEOTIDE SEQUENCE [LARGE SCALE GENOMIC DNA]</scope>
    <source>
        <strain evidence="2">cv. 10/8</strain>
        <tissue evidence="1">Leaf</tissue>
    </source>
</reference>
<sequence length="8" mass="860">MRASLAVL</sequence>
<proteinExistence type="predicted"/>
<evidence type="ECO:0000313" key="1">
    <source>
        <dbReference type="EMBL" id="MCI87368.1"/>
    </source>
</evidence>
<dbReference type="EMBL" id="LXQA011164337">
    <property type="protein sequence ID" value="MCI87368.1"/>
    <property type="molecule type" value="Genomic_DNA"/>
</dbReference>
<feature type="non-terminal residue" evidence="1">
    <location>
        <position position="8"/>
    </location>
</feature>
<name>A0A392VG33_9FABA</name>